<evidence type="ECO:0000256" key="2">
    <source>
        <dbReference type="ARBA" id="ARBA00023130"/>
    </source>
</evidence>
<keyword evidence="7" id="KW-1185">Reference proteome</keyword>
<evidence type="ECO:0000259" key="5">
    <source>
        <dbReference type="PROSITE" id="PS50835"/>
    </source>
</evidence>
<dbReference type="PROSITE" id="PS50835">
    <property type="entry name" value="IG_LIKE"/>
    <property type="match status" value="1"/>
</dbReference>
<proteinExistence type="predicted"/>
<dbReference type="Pfam" id="PF07686">
    <property type="entry name" value="V-set"/>
    <property type="match status" value="1"/>
</dbReference>
<feature type="region of interest" description="Disordered" evidence="4">
    <location>
        <begin position="1"/>
        <end position="22"/>
    </location>
</feature>
<reference evidence="6" key="1">
    <citation type="submission" date="2023-07" db="EMBL/GenBank/DDBJ databases">
        <authorList>
            <person name="Stuckert A."/>
        </authorList>
    </citation>
    <scope>NUCLEOTIDE SEQUENCE</scope>
</reference>
<evidence type="ECO:0000256" key="1">
    <source>
        <dbReference type="ARBA" id="ARBA00022859"/>
    </source>
</evidence>
<dbReference type="Gene3D" id="2.60.40.10">
    <property type="entry name" value="Immunoglobulins"/>
    <property type="match status" value="1"/>
</dbReference>
<dbReference type="PANTHER" id="PTHR23266">
    <property type="entry name" value="IMMUNOGLOBULIN HEAVY CHAIN"/>
    <property type="match status" value="1"/>
</dbReference>
<dbReference type="InterPro" id="IPR013783">
    <property type="entry name" value="Ig-like_fold"/>
</dbReference>
<keyword evidence="2" id="KW-1064">Adaptive immunity</keyword>
<name>A0ABN9MI38_9NEOB</name>
<evidence type="ECO:0000313" key="7">
    <source>
        <dbReference type="Proteomes" id="UP001176940"/>
    </source>
</evidence>
<gene>
    <name evidence="6" type="ORF">RIMI_LOCUS21316320</name>
</gene>
<evidence type="ECO:0000256" key="4">
    <source>
        <dbReference type="SAM" id="MobiDB-lite"/>
    </source>
</evidence>
<keyword evidence="3" id="KW-1280">Immunoglobulin</keyword>
<dbReference type="InterPro" id="IPR013106">
    <property type="entry name" value="Ig_V-set"/>
</dbReference>
<dbReference type="InterPro" id="IPR007110">
    <property type="entry name" value="Ig-like_dom"/>
</dbReference>
<sequence length="271" mass="30937">MDEEELRPEEADTPLSSGQCVQRGWGDEERAEIMSQAGDSDSGPVGSLQHMIDFMLQCLRNDRRIDHILNVPDYWVYALLDPRYRDNVQNLIPALTRERKNAGVPRHTENRDQEMSSEKLQSTQILCRDSLDLLRADMKTLLWLLSAVLSLQCVTSQISMVESGPGVVRPSETLDLTCKVTGASLTDSTNMNCVHWIRQPEGKGLEWLGALCYDNSKYYAQSVQGRMSLTRDTNKGEVYCKLTGVKPEESGTYYCARQSQYNRWTEDMYRY</sequence>
<dbReference type="InterPro" id="IPR036179">
    <property type="entry name" value="Ig-like_dom_sf"/>
</dbReference>
<comment type="caution">
    <text evidence="6">The sequence shown here is derived from an EMBL/GenBank/DDBJ whole genome shotgun (WGS) entry which is preliminary data.</text>
</comment>
<evidence type="ECO:0000313" key="6">
    <source>
        <dbReference type="EMBL" id="CAJ0966447.1"/>
    </source>
</evidence>
<accession>A0ABN9MI38</accession>
<organism evidence="6 7">
    <name type="scientific">Ranitomeya imitator</name>
    <name type="common">mimic poison frog</name>
    <dbReference type="NCBI Taxonomy" id="111125"/>
    <lineage>
        <taxon>Eukaryota</taxon>
        <taxon>Metazoa</taxon>
        <taxon>Chordata</taxon>
        <taxon>Craniata</taxon>
        <taxon>Vertebrata</taxon>
        <taxon>Euteleostomi</taxon>
        <taxon>Amphibia</taxon>
        <taxon>Batrachia</taxon>
        <taxon>Anura</taxon>
        <taxon>Neobatrachia</taxon>
        <taxon>Hyloidea</taxon>
        <taxon>Dendrobatidae</taxon>
        <taxon>Dendrobatinae</taxon>
        <taxon>Ranitomeya</taxon>
    </lineage>
</organism>
<feature type="domain" description="Ig-like" evidence="5">
    <location>
        <begin position="156"/>
        <end position="255"/>
    </location>
</feature>
<dbReference type="InterPro" id="IPR050199">
    <property type="entry name" value="IgHV"/>
</dbReference>
<dbReference type="EMBL" id="CAUEEQ010074628">
    <property type="protein sequence ID" value="CAJ0966447.1"/>
    <property type="molecule type" value="Genomic_DNA"/>
</dbReference>
<protein>
    <recommendedName>
        <fullName evidence="5">Ig-like domain-containing protein</fullName>
    </recommendedName>
</protein>
<dbReference type="Proteomes" id="UP001176940">
    <property type="component" value="Unassembled WGS sequence"/>
</dbReference>
<dbReference type="SMART" id="SM00406">
    <property type="entry name" value="IGv"/>
    <property type="match status" value="1"/>
</dbReference>
<keyword evidence="1" id="KW-0391">Immunity</keyword>
<dbReference type="SUPFAM" id="SSF48726">
    <property type="entry name" value="Immunoglobulin"/>
    <property type="match status" value="1"/>
</dbReference>
<evidence type="ECO:0000256" key="3">
    <source>
        <dbReference type="ARBA" id="ARBA00043265"/>
    </source>
</evidence>